<proteinExistence type="predicted"/>
<evidence type="ECO:0000313" key="2">
    <source>
        <dbReference type="EMBL" id="KAL3277800.1"/>
    </source>
</evidence>
<protein>
    <submittedName>
        <fullName evidence="2">Uncharacterized protein</fullName>
    </submittedName>
</protein>
<organism evidence="2 3">
    <name type="scientific">Cryptolaemus montrouzieri</name>
    <dbReference type="NCBI Taxonomy" id="559131"/>
    <lineage>
        <taxon>Eukaryota</taxon>
        <taxon>Metazoa</taxon>
        <taxon>Ecdysozoa</taxon>
        <taxon>Arthropoda</taxon>
        <taxon>Hexapoda</taxon>
        <taxon>Insecta</taxon>
        <taxon>Pterygota</taxon>
        <taxon>Neoptera</taxon>
        <taxon>Endopterygota</taxon>
        <taxon>Coleoptera</taxon>
        <taxon>Polyphaga</taxon>
        <taxon>Cucujiformia</taxon>
        <taxon>Coccinelloidea</taxon>
        <taxon>Coccinellidae</taxon>
        <taxon>Scymninae</taxon>
        <taxon>Scymnini</taxon>
        <taxon>Cryptolaemus</taxon>
    </lineage>
</organism>
<evidence type="ECO:0000313" key="3">
    <source>
        <dbReference type="Proteomes" id="UP001516400"/>
    </source>
</evidence>
<reference evidence="2 3" key="1">
    <citation type="journal article" date="2021" name="BMC Biol.">
        <title>Horizontally acquired antibacterial genes associated with adaptive radiation of ladybird beetles.</title>
        <authorList>
            <person name="Li H.S."/>
            <person name="Tang X.F."/>
            <person name="Huang Y.H."/>
            <person name="Xu Z.Y."/>
            <person name="Chen M.L."/>
            <person name="Du X.Y."/>
            <person name="Qiu B.Y."/>
            <person name="Chen P.T."/>
            <person name="Zhang W."/>
            <person name="Slipinski A."/>
            <person name="Escalona H.E."/>
            <person name="Waterhouse R.M."/>
            <person name="Zwick A."/>
            <person name="Pang H."/>
        </authorList>
    </citation>
    <scope>NUCLEOTIDE SEQUENCE [LARGE SCALE GENOMIC DNA]</scope>
    <source>
        <strain evidence="2">SYSU2018</strain>
    </source>
</reference>
<name>A0ABD2NGF7_9CUCU</name>
<gene>
    <name evidence="2" type="ORF">HHI36_013142</name>
</gene>
<feature type="region of interest" description="Disordered" evidence="1">
    <location>
        <begin position="1"/>
        <end position="29"/>
    </location>
</feature>
<accession>A0ABD2NGF7</accession>
<feature type="compositionally biased region" description="Polar residues" evidence="1">
    <location>
        <begin position="1"/>
        <end position="11"/>
    </location>
</feature>
<dbReference type="Proteomes" id="UP001516400">
    <property type="component" value="Unassembled WGS sequence"/>
</dbReference>
<dbReference type="AlphaFoldDB" id="A0ABD2NGF7"/>
<sequence>MKSTHVRSNSLGDFPLRRKEGENANLGRSLKKRKLEDMLLKLSPTEGNKNEQENKYLRQMLGETKKLGKIIETAKSESGQDATKKDIRDLIGKVCRASLLVEQNIDLSVGK</sequence>
<keyword evidence="3" id="KW-1185">Reference proteome</keyword>
<comment type="caution">
    <text evidence="2">The sequence shown here is derived from an EMBL/GenBank/DDBJ whole genome shotgun (WGS) entry which is preliminary data.</text>
</comment>
<evidence type="ECO:0000256" key="1">
    <source>
        <dbReference type="SAM" id="MobiDB-lite"/>
    </source>
</evidence>
<dbReference type="EMBL" id="JABFTP020000103">
    <property type="protein sequence ID" value="KAL3277800.1"/>
    <property type="molecule type" value="Genomic_DNA"/>
</dbReference>